<sequence length="651" mass="72901">MKPVGQPLEIILTFTCTEKVEAFSPFPWKERQYLVEVGKGRSAPVSFDWSNQEIRNALEFWDRLEPGSKVMEGLVRCLQDFLRGSDWPAAEKQIEDALKASPPRPVHLVIQTKNAEELNYLPWELLRLRGSEKRLVALDDCHIQYECLPSPPRDPLRPLTGRILFAYSSAGGAVPASAHINAIRDACDGTQILFDPKQDVLSEVSRASLVRKLEEKDRPVTVLHLLCHGTRVGGSAYGLSFSSVDSPAESEHIDAREFQDLIFSGRRASSLRLVTLCSCQGGDSGEPANLVGSMASMLHSREIPAVIASRMPLMCEGSVILTEVLYDGLLQQRKNLRTALSEARKKLRTQTKYRDWLSLQLYARAGDETALTPFTKPPPVSGPSFRKLILIRHEAYSRVAVDPEPADAPALFNDRQAHVISIDQTALLEQREWKNLPEEVARLSAPDGTLRMAYSERDADVGYYGFPYVPLAALAGFLAKSRDVHVFEYVSNRFQWEAGNETFLSTLESDVQPRESGDTARLRLSVSAPVSLEDCRQVLPDPEVALDMHFSLQMPKRGSVRQEEQLKLYVQKIQDALDQYISGSPLRPLRSIHVFAAVPVSVAFLLGKVLAATWLPECFIYNYGRTERPAYKWRLSLQAAAQGKRSVKIFK</sequence>
<comment type="caution">
    <text evidence="3">The sequence shown here is derived from an EMBL/GenBank/DDBJ whole genome shotgun (WGS) entry which is preliminary data.</text>
</comment>
<feature type="domain" description="SMODS-associated and fused to various effectors" evidence="2">
    <location>
        <begin position="458"/>
        <end position="636"/>
    </location>
</feature>
<evidence type="ECO:0000259" key="2">
    <source>
        <dbReference type="Pfam" id="PF18145"/>
    </source>
</evidence>
<dbReference type="InterPro" id="IPR024983">
    <property type="entry name" value="CHAT_dom"/>
</dbReference>
<evidence type="ECO:0000313" key="4">
    <source>
        <dbReference type="Proteomes" id="UP000268094"/>
    </source>
</evidence>
<protein>
    <submittedName>
        <fullName evidence="3">SAVED domain-containing protein</fullName>
    </submittedName>
</protein>
<dbReference type="EMBL" id="RAVZ01000069">
    <property type="protein sequence ID" value="RKG89313.1"/>
    <property type="molecule type" value="Genomic_DNA"/>
</dbReference>
<evidence type="ECO:0000313" key="3">
    <source>
        <dbReference type="EMBL" id="RKG89313.1"/>
    </source>
</evidence>
<dbReference type="Pfam" id="PF12770">
    <property type="entry name" value="CHAT"/>
    <property type="match status" value="1"/>
</dbReference>
<dbReference type="Proteomes" id="UP000268094">
    <property type="component" value="Unassembled WGS sequence"/>
</dbReference>
<dbReference type="OrthoDB" id="5506744at2"/>
<name>A0A3A8JIK6_9BACT</name>
<gene>
    <name evidence="3" type="ORF">D7V88_12875</name>
</gene>
<organism evidence="3 4">
    <name type="scientific">Corallococcus terminator</name>
    <dbReference type="NCBI Taxonomy" id="2316733"/>
    <lineage>
        <taxon>Bacteria</taxon>
        <taxon>Pseudomonadati</taxon>
        <taxon>Myxococcota</taxon>
        <taxon>Myxococcia</taxon>
        <taxon>Myxococcales</taxon>
        <taxon>Cystobacterineae</taxon>
        <taxon>Myxococcaceae</taxon>
        <taxon>Corallococcus</taxon>
    </lineage>
</organism>
<feature type="domain" description="CHAT" evidence="1">
    <location>
        <begin position="102"/>
        <end position="353"/>
    </location>
</feature>
<dbReference type="InterPro" id="IPR040836">
    <property type="entry name" value="SAVED"/>
</dbReference>
<evidence type="ECO:0000259" key="1">
    <source>
        <dbReference type="Pfam" id="PF12770"/>
    </source>
</evidence>
<accession>A0A3A8JIK6</accession>
<dbReference type="RefSeq" id="WP_120540929.1">
    <property type="nucleotide sequence ID" value="NZ_RAVZ01000069.1"/>
</dbReference>
<dbReference type="AlphaFoldDB" id="A0A3A8JIK6"/>
<reference evidence="4" key="1">
    <citation type="submission" date="2018-09" db="EMBL/GenBank/DDBJ databases">
        <authorList>
            <person name="Livingstone P.G."/>
            <person name="Whitworth D.E."/>
        </authorList>
    </citation>
    <scope>NUCLEOTIDE SEQUENCE [LARGE SCALE GENOMIC DNA]</scope>
    <source>
        <strain evidence="4">CA054A</strain>
    </source>
</reference>
<dbReference type="Pfam" id="PF18145">
    <property type="entry name" value="SAVED"/>
    <property type="match status" value="1"/>
</dbReference>
<dbReference type="NCBIfam" id="NF033611">
    <property type="entry name" value="SAVED"/>
    <property type="match status" value="1"/>
</dbReference>
<keyword evidence="4" id="KW-1185">Reference proteome</keyword>
<proteinExistence type="predicted"/>